<keyword evidence="2" id="KW-1185">Reference proteome</keyword>
<evidence type="ECO:0000313" key="2">
    <source>
        <dbReference type="Proteomes" id="UP001165064"/>
    </source>
</evidence>
<evidence type="ECO:0000313" key="1">
    <source>
        <dbReference type="EMBL" id="GME73768.1"/>
    </source>
</evidence>
<name>A0ACB5SUX9_AMBMO</name>
<protein>
    <submittedName>
        <fullName evidence="1">Unnamed protein product</fullName>
    </submittedName>
</protein>
<sequence length="118" mass="13220">MDEFNVSIDMAKRIMAHNQESSSSARDTKIRTTCTVVDQGECIIQGNGITCCGYYVCFELEPDVQAGEMVRFDKEVPELAHGGFEMWYKLADLGIDGNTLKDEQLGFLNGEVWISDLE</sequence>
<accession>A0ACB5SUX9</accession>
<dbReference type="EMBL" id="BSXS01000753">
    <property type="protein sequence ID" value="GME73768.1"/>
    <property type="molecule type" value="Genomic_DNA"/>
</dbReference>
<reference evidence="1" key="1">
    <citation type="submission" date="2023-04" db="EMBL/GenBank/DDBJ databases">
        <title>Ambrosiozyma monospora NBRC 10751.</title>
        <authorList>
            <person name="Ichikawa N."/>
            <person name="Sato H."/>
            <person name="Tonouchi N."/>
        </authorList>
    </citation>
    <scope>NUCLEOTIDE SEQUENCE</scope>
    <source>
        <strain evidence="1">NBRC 10751</strain>
    </source>
</reference>
<gene>
    <name evidence="1" type="ORF">Amon02_000152600</name>
</gene>
<proteinExistence type="predicted"/>
<dbReference type="Proteomes" id="UP001165064">
    <property type="component" value="Unassembled WGS sequence"/>
</dbReference>
<comment type="caution">
    <text evidence="1">The sequence shown here is derived from an EMBL/GenBank/DDBJ whole genome shotgun (WGS) entry which is preliminary data.</text>
</comment>
<organism evidence="1 2">
    <name type="scientific">Ambrosiozyma monospora</name>
    <name type="common">Yeast</name>
    <name type="synonym">Endomycopsis monosporus</name>
    <dbReference type="NCBI Taxonomy" id="43982"/>
    <lineage>
        <taxon>Eukaryota</taxon>
        <taxon>Fungi</taxon>
        <taxon>Dikarya</taxon>
        <taxon>Ascomycota</taxon>
        <taxon>Saccharomycotina</taxon>
        <taxon>Pichiomycetes</taxon>
        <taxon>Pichiales</taxon>
        <taxon>Pichiaceae</taxon>
        <taxon>Ambrosiozyma</taxon>
    </lineage>
</organism>